<evidence type="ECO:0000256" key="1">
    <source>
        <dbReference type="ARBA" id="ARBA00022737"/>
    </source>
</evidence>
<dbReference type="Pfam" id="PF12796">
    <property type="entry name" value="Ank_2"/>
    <property type="match status" value="3"/>
</dbReference>
<dbReference type="Gene3D" id="1.25.40.20">
    <property type="entry name" value="Ankyrin repeat-containing domain"/>
    <property type="match status" value="6"/>
</dbReference>
<dbReference type="SUPFAM" id="SSF48403">
    <property type="entry name" value="Ankyrin repeat"/>
    <property type="match status" value="2"/>
</dbReference>
<feature type="repeat" description="ANK" evidence="3">
    <location>
        <begin position="89"/>
        <end position="121"/>
    </location>
</feature>
<feature type="repeat" description="ANK" evidence="3">
    <location>
        <begin position="593"/>
        <end position="625"/>
    </location>
</feature>
<reference evidence="4" key="1">
    <citation type="submission" date="2023-03" db="EMBL/GenBank/DDBJ databases">
        <authorList>
            <person name="Julca I."/>
        </authorList>
    </citation>
    <scope>NUCLEOTIDE SEQUENCE</scope>
</reference>
<dbReference type="PROSITE" id="PS50088">
    <property type="entry name" value="ANK_REPEAT"/>
    <property type="match status" value="5"/>
</dbReference>
<evidence type="ECO:0000313" key="5">
    <source>
        <dbReference type="Proteomes" id="UP001161247"/>
    </source>
</evidence>
<accession>A0AAV1DUH1</accession>
<dbReference type="PROSITE" id="PS50297">
    <property type="entry name" value="ANK_REP_REGION"/>
    <property type="match status" value="5"/>
</dbReference>
<keyword evidence="1" id="KW-0677">Repeat</keyword>
<keyword evidence="2 3" id="KW-0040">ANK repeat</keyword>
<dbReference type="InterPro" id="IPR036770">
    <property type="entry name" value="Ankyrin_rpt-contain_sf"/>
</dbReference>
<evidence type="ECO:0000256" key="2">
    <source>
        <dbReference type="ARBA" id="ARBA00023043"/>
    </source>
</evidence>
<keyword evidence="5" id="KW-1185">Reference proteome</keyword>
<organism evidence="4 5">
    <name type="scientific">Oldenlandia corymbosa var. corymbosa</name>
    <dbReference type="NCBI Taxonomy" id="529605"/>
    <lineage>
        <taxon>Eukaryota</taxon>
        <taxon>Viridiplantae</taxon>
        <taxon>Streptophyta</taxon>
        <taxon>Embryophyta</taxon>
        <taxon>Tracheophyta</taxon>
        <taxon>Spermatophyta</taxon>
        <taxon>Magnoliopsida</taxon>
        <taxon>eudicotyledons</taxon>
        <taxon>Gunneridae</taxon>
        <taxon>Pentapetalae</taxon>
        <taxon>asterids</taxon>
        <taxon>lamiids</taxon>
        <taxon>Gentianales</taxon>
        <taxon>Rubiaceae</taxon>
        <taxon>Rubioideae</taxon>
        <taxon>Spermacoceae</taxon>
        <taxon>Hedyotis-Oldenlandia complex</taxon>
        <taxon>Oldenlandia</taxon>
    </lineage>
</organism>
<dbReference type="InterPro" id="IPR002110">
    <property type="entry name" value="Ankyrin_rpt"/>
</dbReference>
<dbReference type="InterPro" id="IPR051165">
    <property type="entry name" value="Multifunctional_ANK_Repeat"/>
</dbReference>
<name>A0AAV1DUH1_OLDCO</name>
<dbReference type="PANTHER" id="PTHR24123:SF139">
    <property type="entry name" value="ANKYRIN"/>
    <property type="match status" value="1"/>
</dbReference>
<proteinExistence type="predicted"/>
<evidence type="ECO:0000256" key="3">
    <source>
        <dbReference type="PROSITE-ProRule" id="PRU00023"/>
    </source>
</evidence>
<feature type="repeat" description="ANK" evidence="3">
    <location>
        <begin position="315"/>
        <end position="347"/>
    </location>
</feature>
<gene>
    <name evidence="4" type="ORF">OLC1_LOCUS18919</name>
</gene>
<feature type="repeat" description="ANK" evidence="3">
    <location>
        <begin position="489"/>
        <end position="521"/>
    </location>
</feature>
<evidence type="ECO:0000313" key="4">
    <source>
        <dbReference type="EMBL" id="CAI9111546.1"/>
    </source>
</evidence>
<dbReference type="EMBL" id="OX459123">
    <property type="protein sequence ID" value="CAI9111546.1"/>
    <property type="molecule type" value="Genomic_DNA"/>
</dbReference>
<sequence>MTVFGHSGGGGFRGGGRQVFPLDEEAEVSQRLLEASLLDDLSSASECIADPSVHVNYVGAVCLKLRKSELVLREQLPCEIRVASEELRTDVTALFLAVHNGNVPLVRKLLSVGADVNQKVFKGYVLTAAVREGNLEMSEILLRAGASQPACEEALIEASCHGHSKIAERLMASDMIRPQIAVQALVTACCRGYVDLINVLVECGVDVNANTRLLLQSKKPPLHANVDCVPLVAAVVSRQVSAVRRLLEAGARTDIKVQLGAWSWDTVSGEEGRVGAGLAEPYPISWCAVEYFEATGSILHILLQQHDLPLSTTHLGRAILHHAVLCGNTLAVKMLLKCGADVETVAETMNKAEFRSIHIAARLGLSAALQCLIESGCDVNSTTKSGETALMLCVKYRREECLTTLAKAGADFGLVNLGGESVMTVAKANRWHLGFQEAMIDVIRNGTVPKSSCISIFSPLMFVAHVGDVLALQAVIAQGSINLDAQDSRGFSALMITAVEGHVEAFRLLVYAGADLKLRNKSGENAIFLSQVNEKREHFEKVMLEFAIEKGNCIFAGGYPFQALHFAARHGELDAVKLLISRGYNNINSPDTNGYTPLMLAAKEGHAHVCQLLIGSGAQCKLKNANGETALSLARKSGSGSTENTILDGLARELVLNGTRVLKHTKGGKGSPHMKVLKMEGGPAGVVLRWGNSKRRNVVCLEAALGPSSSFETIRQKRGDHCAGEAGLFRVRTKNKEVHFVCEGGIEMAELWVRGIKLVTRGGTNSG</sequence>
<feature type="repeat" description="ANK" evidence="3">
    <location>
        <begin position="559"/>
        <end position="585"/>
    </location>
</feature>
<protein>
    <submittedName>
        <fullName evidence="4">OLC1v1011796C1</fullName>
    </submittedName>
</protein>
<dbReference type="Pfam" id="PF00023">
    <property type="entry name" value="Ank"/>
    <property type="match status" value="2"/>
</dbReference>
<dbReference type="SMART" id="SM00248">
    <property type="entry name" value="ANK"/>
    <property type="match status" value="11"/>
</dbReference>
<dbReference type="Pfam" id="PF13606">
    <property type="entry name" value="Ank_3"/>
    <property type="match status" value="1"/>
</dbReference>
<dbReference type="PANTHER" id="PTHR24123">
    <property type="entry name" value="ANKYRIN REPEAT-CONTAINING"/>
    <property type="match status" value="1"/>
</dbReference>
<dbReference type="AlphaFoldDB" id="A0AAV1DUH1"/>
<dbReference type="Proteomes" id="UP001161247">
    <property type="component" value="Chromosome 6"/>
</dbReference>